<protein>
    <submittedName>
        <fullName evidence="2">Uncharacterized protein</fullName>
    </submittedName>
</protein>
<evidence type="ECO:0000313" key="3">
    <source>
        <dbReference type="Proteomes" id="UP001224775"/>
    </source>
</evidence>
<evidence type="ECO:0000256" key="1">
    <source>
        <dbReference type="SAM" id="SignalP"/>
    </source>
</evidence>
<keyword evidence="3" id="KW-1185">Reference proteome</keyword>
<sequence>MMTLPIPSPRRLIHLYLQVFSLLGLLQRTLASDIEILNPFTNGFNNNNNNNNGSGCRLLIEKNEWASGCIPAVNFVVKLVDCGEGTAMSDITVIFQDENNKELGRDYFLSPQNQCTVSGYGNIKTITPRGGSRVFINASADLCGRLSGDVVTTSSATSGQVTDCF</sequence>
<feature type="chain" id="PRO_5042085941" evidence="1">
    <location>
        <begin position="32"/>
        <end position="165"/>
    </location>
</feature>
<comment type="caution">
    <text evidence="2">The sequence shown here is derived from an EMBL/GenBank/DDBJ whole genome shotgun (WGS) entry which is preliminary data.</text>
</comment>
<dbReference type="Proteomes" id="UP001224775">
    <property type="component" value="Unassembled WGS sequence"/>
</dbReference>
<keyword evidence="1" id="KW-0732">Signal</keyword>
<dbReference type="EMBL" id="JATAAI010000054">
    <property type="protein sequence ID" value="KAK1733061.1"/>
    <property type="molecule type" value="Genomic_DNA"/>
</dbReference>
<evidence type="ECO:0000313" key="2">
    <source>
        <dbReference type="EMBL" id="KAK1733061.1"/>
    </source>
</evidence>
<proteinExistence type="predicted"/>
<name>A0AAD9D3Z1_9STRA</name>
<accession>A0AAD9D3Z1</accession>
<feature type="signal peptide" evidence="1">
    <location>
        <begin position="1"/>
        <end position="31"/>
    </location>
</feature>
<dbReference type="AlphaFoldDB" id="A0AAD9D3Z1"/>
<organism evidence="2 3">
    <name type="scientific">Skeletonema marinoi</name>
    <dbReference type="NCBI Taxonomy" id="267567"/>
    <lineage>
        <taxon>Eukaryota</taxon>
        <taxon>Sar</taxon>
        <taxon>Stramenopiles</taxon>
        <taxon>Ochrophyta</taxon>
        <taxon>Bacillariophyta</taxon>
        <taxon>Coscinodiscophyceae</taxon>
        <taxon>Thalassiosirophycidae</taxon>
        <taxon>Thalassiosirales</taxon>
        <taxon>Skeletonemataceae</taxon>
        <taxon>Skeletonema</taxon>
        <taxon>Skeletonema marinoi-dohrnii complex</taxon>
    </lineage>
</organism>
<reference evidence="2" key="1">
    <citation type="submission" date="2023-06" db="EMBL/GenBank/DDBJ databases">
        <title>Survivors Of The Sea: Transcriptome response of Skeletonema marinoi to long-term dormancy.</title>
        <authorList>
            <person name="Pinder M.I.M."/>
            <person name="Kourtchenko O."/>
            <person name="Robertson E.K."/>
            <person name="Larsson T."/>
            <person name="Maumus F."/>
            <person name="Osuna-Cruz C.M."/>
            <person name="Vancaester E."/>
            <person name="Stenow R."/>
            <person name="Vandepoele K."/>
            <person name="Ploug H."/>
            <person name="Bruchert V."/>
            <person name="Godhe A."/>
            <person name="Topel M."/>
        </authorList>
    </citation>
    <scope>NUCLEOTIDE SEQUENCE</scope>
    <source>
        <strain evidence="2">R05AC</strain>
    </source>
</reference>
<gene>
    <name evidence="2" type="ORF">QTG54_016199</name>
</gene>